<feature type="binding site" evidence="7">
    <location>
        <position position="127"/>
    </location>
    <ligand>
        <name>chlorophyll a</name>
        <dbReference type="ChEBI" id="CHEBI:58416"/>
        <label>1</label>
    </ligand>
</feature>
<dbReference type="AlphaFoldDB" id="A0A7J7P9I5"/>
<evidence type="ECO:0000256" key="5">
    <source>
        <dbReference type="ARBA" id="ARBA00022640"/>
    </source>
</evidence>
<feature type="binding site" evidence="7">
    <location>
        <position position="130"/>
    </location>
    <ligand>
        <name>chlorophyll a</name>
        <dbReference type="ChEBI" id="CHEBI:58416"/>
        <label>1</label>
    </ligand>
</feature>
<comment type="similarity">
    <text evidence="8">Belongs to the light-harvesting chlorophyll a/b-binding (LHC) protein family.</text>
</comment>
<keyword evidence="11" id="KW-1185">Reference proteome</keyword>
<evidence type="ECO:0000313" key="10">
    <source>
        <dbReference type="EMBL" id="KAF6175848.1"/>
    </source>
</evidence>
<dbReference type="GO" id="GO:0016168">
    <property type="term" value="F:chlorophyll binding"/>
    <property type="evidence" value="ECO:0007669"/>
    <property type="project" value="UniProtKB-KW"/>
</dbReference>
<evidence type="ECO:0000256" key="1">
    <source>
        <dbReference type="ARBA" id="ARBA00004334"/>
    </source>
</evidence>
<feature type="binding site" evidence="7">
    <location>
        <position position="144"/>
    </location>
    <ligand>
        <name>chlorophyll a</name>
        <dbReference type="ChEBI" id="CHEBI:58416"/>
        <label>1</label>
    </ligand>
</feature>
<keyword evidence="2 7" id="KW-0148">Chlorophyll</keyword>
<dbReference type="GO" id="GO:0009765">
    <property type="term" value="P:photosynthesis, light harvesting"/>
    <property type="evidence" value="ECO:0007669"/>
    <property type="project" value="InterPro"/>
</dbReference>
<proteinExistence type="inferred from homology"/>
<evidence type="ECO:0000313" key="11">
    <source>
        <dbReference type="Proteomes" id="UP000541444"/>
    </source>
</evidence>
<evidence type="ECO:0000256" key="6">
    <source>
        <dbReference type="ARBA" id="ARBA00022991"/>
    </source>
</evidence>
<keyword evidence="4 8" id="KW-0602">Photosynthesis</keyword>
<reference evidence="10 11" key="1">
    <citation type="journal article" date="2020" name="IScience">
        <title>Genome Sequencing of the Endangered Kingdonia uniflora (Circaeasteraceae, Ranunculales) Reveals Potential Mechanisms of Evolutionary Specialization.</title>
        <authorList>
            <person name="Sun Y."/>
            <person name="Deng T."/>
            <person name="Zhang A."/>
            <person name="Moore M.J."/>
            <person name="Landis J.B."/>
            <person name="Lin N."/>
            <person name="Zhang H."/>
            <person name="Zhang X."/>
            <person name="Huang J."/>
            <person name="Zhang X."/>
            <person name="Sun H."/>
            <person name="Wang H."/>
        </authorList>
    </citation>
    <scope>NUCLEOTIDE SEQUENCE [LARGE SCALE GENOMIC DNA]</scope>
    <source>
        <strain evidence="10">TB1705</strain>
        <tissue evidence="10">Leaf</tissue>
    </source>
</reference>
<evidence type="ECO:0000256" key="8">
    <source>
        <dbReference type="RuleBase" id="RU363080"/>
    </source>
</evidence>
<feature type="binding site" evidence="7">
    <location>
        <position position="159"/>
    </location>
    <ligand>
        <name>chlorophyll a</name>
        <dbReference type="ChEBI" id="CHEBI:58416"/>
        <label>1</label>
    </ligand>
</feature>
<evidence type="ECO:0000256" key="9">
    <source>
        <dbReference type="SAM" id="Coils"/>
    </source>
</evidence>
<dbReference type="InterPro" id="IPR022796">
    <property type="entry name" value="Chloroa_b-bind"/>
</dbReference>
<keyword evidence="8" id="KW-0603">Photosystem I</keyword>
<keyword evidence="8" id="KW-0793">Thylakoid</keyword>
<gene>
    <name evidence="10" type="ORF">GIB67_003336</name>
</gene>
<feature type="binding site" evidence="7">
    <location>
        <position position="126"/>
    </location>
    <ligand>
        <name>chlorophyll a</name>
        <dbReference type="ChEBI" id="CHEBI:58416"/>
        <label>1</label>
    </ligand>
</feature>
<evidence type="ECO:0000256" key="3">
    <source>
        <dbReference type="ARBA" id="ARBA00022528"/>
    </source>
</evidence>
<comment type="function">
    <text evidence="8">The light-harvesting complex (LHC) functions as a light receptor, it captures and delivers excitation energy to photosystems with which it is closely associated.</text>
</comment>
<feature type="binding site" description="axial binding residue" evidence="7">
    <location>
        <position position="175"/>
    </location>
    <ligand>
        <name>chlorophyll b</name>
        <dbReference type="ChEBI" id="CHEBI:61721"/>
        <label>1</label>
    </ligand>
    <ligandPart>
        <name>Mg</name>
        <dbReference type="ChEBI" id="CHEBI:25107"/>
    </ligandPart>
</feature>
<feature type="coiled-coil region" evidence="9">
    <location>
        <begin position="421"/>
        <end position="448"/>
    </location>
</feature>
<keyword evidence="9" id="KW-0175">Coiled coil</keyword>
<evidence type="ECO:0000256" key="2">
    <source>
        <dbReference type="ARBA" id="ARBA00022494"/>
    </source>
</evidence>
<dbReference type="GO" id="GO:0009535">
    <property type="term" value="C:chloroplast thylakoid membrane"/>
    <property type="evidence" value="ECO:0007669"/>
    <property type="project" value="UniProtKB-SubCell"/>
</dbReference>
<comment type="caution">
    <text evidence="10">The sequence shown here is derived from an EMBL/GenBank/DDBJ whole genome shotgun (WGS) entry which is preliminary data.</text>
</comment>
<dbReference type="EMBL" id="JACGCM010000140">
    <property type="protein sequence ID" value="KAF6175848.1"/>
    <property type="molecule type" value="Genomic_DNA"/>
</dbReference>
<keyword evidence="5 8" id="KW-0934">Plastid</keyword>
<dbReference type="GO" id="GO:0009522">
    <property type="term" value="C:photosystem I"/>
    <property type="evidence" value="ECO:0007669"/>
    <property type="project" value="UniProtKB-KW"/>
</dbReference>
<accession>A0A7J7P9I5</accession>
<feature type="binding site" evidence="7">
    <location>
        <position position="132"/>
    </location>
    <ligand>
        <name>chlorophyll a</name>
        <dbReference type="ChEBI" id="CHEBI:58416"/>
        <label>1</label>
    </ligand>
</feature>
<name>A0A7J7P9I5_9MAGN</name>
<dbReference type="InterPro" id="IPR001344">
    <property type="entry name" value="Chloro_AB-bd_pln"/>
</dbReference>
<dbReference type="Proteomes" id="UP000541444">
    <property type="component" value="Unassembled WGS sequence"/>
</dbReference>
<keyword evidence="8" id="KW-0604">Photosystem II</keyword>
<dbReference type="SUPFAM" id="SSF103511">
    <property type="entry name" value="Chlorophyll a-b binding protein"/>
    <property type="match status" value="1"/>
</dbReference>
<feature type="coiled-coil region" evidence="9">
    <location>
        <begin position="530"/>
        <end position="564"/>
    </location>
</feature>
<dbReference type="GO" id="GO:0009523">
    <property type="term" value="C:photosystem II"/>
    <property type="evidence" value="ECO:0007669"/>
    <property type="project" value="UniProtKB-KW"/>
</dbReference>
<dbReference type="Pfam" id="PF00504">
    <property type="entry name" value="Chloroa_b-bind"/>
    <property type="match status" value="1"/>
</dbReference>
<comment type="subcellular location">
    <subcellularLocation>
        <location evidence="1 8">Plastid</location>
        <location evidence="1 8">Chloroplast thylakoid membrane</location>
    </subcellularLocation>
</comment>
<keyword evidence="3 8" id="KW-0150">Chloroplast</keyword>
<dbReference type="Gene3D" id="1.10.3460.10">
    <property type="entry name" value="Chlorophyll a/b binding protein domain"/>
    <property type="match status" value="2"/>
</dbReference>
<evidence type="ECO:0000256" key="4">
    <source>
        <dbReference type="ARBA" id="ARBA00022531"/>
    </source>
</evidence>
<protein>
    <recommendedName>
        <fullName evidence="8">Chlorophyll a-b binding protein, chloroplastic</fullName>
    </recommendedName>
</protein>
<dbReference type="PANTHER" id="PTHR21649">
    <property type="entry name" value="CHLOROPHYLL A/B BINDING PROTEIN"/>
    <property type="match status" value="1"/>
</dbReference>
<sequence length="571" mass="64057">MALSSPSFAEKVAKLSPSTSQLFGGEARITMRKTAAKSVSSESPWYGPHRVKYLRPFSGEASSYPTSEFPGDYGWDTTGLSADPMAFAKNRKLEVILMGVVEGYRVTGGLLNLAKDPEAFAKLKVKELKNGRLAMFSMFGFFVQAIVTRKGPLENLADHLSNPLNNNTWSFATNFIPGKMRDSDMEAIEAIQTRNSSIWARSRVREVHLEGLYRIGRELEYERRFYEDLFQEIMVDPAAQKDNVRLIAVEEIKLEDVWITGGQLIGCGSPGQPWNNNVIWVKGDYLQRDDEEPIELLYRTIKQSPKSEVTKKESLLDTVAQEGTELKARLITGTNGSKQKETDGKRRVNLPKASGVDFVGVSESIMSSKLTRTFPMKQMLKQDRPAVEDELKVMVEKVRLAAQNGEEEMSKMAARLMKGICLGVKEEKAELRKRIVELEMNIVNLEKVVTERDRLGHHLKSEGYSEDEVNAIMADTYVEEEGDDEVEDAVVGVIDGLDGVSPQMIEDQHVKVHFKNFEATQTAVNLPRKIEEKDVEINKGQKELAEIKEHAVKLNSQNDALMAKSWDAGMA</sequence>
<dbReference type="OrthoDB" id="423598at2759"/>
<evidence type="ECO:0000256" key="7">
    <source>
        <dbReference type="PIRSR" id="PIRSR601344-1"/>
    </source>
</evidence>
<organism evidence="10 11">
    <name type="scientific">Kingdonia uniflora</name>
    <dbReference type="NCBI Taxonomy" id="39325"/>
    <lineage>
        <taxon>Eukaryota</taxon>
        <taxon>Viridiplantae</taxon>
        <taxon>Streptophyta</taxon>
        <taxon>Embryophyta</taxon>
        <taxon>Tracheophyta</taxon>
        <taxon>Spermatophyta</taxon>
        <taxon>Magnoliopsida</taxon>
        <taxon>Ranunculales</taxon>
        <taxon>Circaeasteraceae</taxon>
        <taxon>Kingdonia</taxon>
    </lineage>
</organism>
<keyword evidence="6 8" id="KW-0157">Chromophore</keyword>